<evidence type="ECO:0000256" key="3">
    <source>
        <dbReference type="PIRSR" id="PIRSR017388-2"/>
    </source>
</evidence>
<dbReference type="Pfam" id="PF12146">
    <property type="entry name" value="Hydrolase_4"/>
    <property type="match status" value="1"/>
</dbReference>
<dbReference type="Gene3D" id="3.40.50.1820">
    <property type="entry name" value="alpha/beta hydrolase"/>
    <property type="match status" value="1"/>
</dbReference>
<gene>
    <name evidence="6" type="ORF">IDM49_07620</name>
</gene>
<dbReference type="AlphaFoldDB" id="A0A7H2BBS4"/>
<dbReference type="InterPro" id="IPR022742">
    <property type="entry name" value="Hydrolase_4"/>
</dbReference>
<dbReference type="EMBL" id="CP061539">
    <property type="protein sequence ID" value="QNV37120.1"/>
    <property type="molecule type" value="Genomic_DNA"/>
</dbReference>
<evidence type="ECO:0000313" key="6">
    <source>
        <dbReference type="EMBL" id="QNV37120.1"/>
    </source>
</evidence>
<dbReference type="InterPro" id="IPR012354">
    <property type="entry name" value="Esterase_lipase"/>
</dbReference>
<dbReference type="GO" id="GO:0016020">
    <property type="term" value="C:membrane"/>
    <property type="evidence" value="ECO:0007669"/>
    <property type="project" value="TreeGrafter"/>
</dbReference>
<keyword evidence="7" id="KW-1185">Reference proteome</keyword>
<accession>A0A7H2BBS4</accession>
<evidence type="ECO:0000256" key="4">
    <source>
        <dbReference type="PIRSR" id="PIRSR017388-3"/>
    </source>
</evidence>
<dbReference type="InterPro" id="IPR050266">
    <property type="entry name" value="AB_hydrolase_sf"/>
</dbReference>
<evidence type="ECO:0000256" key="1">
    <source>
        <dbReference type="ARBA" id="ARBA00022801"/>
    </source>
</evidence>
<dbReference type="GO" id="GO:0052689">
    <property type="term" value="F:carboxylic ester hydrolase activity"/>
    <property type="evidence" value="ECO:0007669"/>
    <property type="project" value="InterPro"/>
</dbReference>
<evidence type="ECO:0000256" key="2">
    <source>
        <dbReference type="PIRSR" id="PIRSR017388-1"/>
    </source>
</evidence>
<dbReference type="PANTHER" id="PTHR43798:SF31">
    <property type="entry name" value="AB HYDROLASE SUPERFAMILY PROTEIN YCLE"/>
    <property type="match status" value="1"/>
</dbReference>
<dbReference type="RefSeq" id="WP_190724069.1">
    <property type="nucleotide sequence ID" value="NZ_CP061539.1"/>
</dbReference>
<reference evidence="6 7" key="1">
    <citation type="submission" date="2020-09" db="EMBL/GenBank/DDBJ databases">
        <title>Investigation of environmental microbes.</title>
        <authorList>
            <person name="Ou Y."/>
            <person name="Kang Q."/>
        </authorList>
    </citation>
    <scope>NUCLEOTIDE SEQUENCE [LARGE SCALE GENOMIC DNA]</scope>
    <source>
        <strain evidence="6 7">KJZ-14</strain>
    </source>
</reference>
<feature type="binding site" evidence="3">
    <location>
        <position position="26"/>
    </location>
    <ligand>
        <name>substrate</name>
    </ligand>
</feature>
<feature type="domain" description="Serine aminopeptidase S33" evidence="5">
    <location>
        <begin position="20"/>
        <end position="223"/>
    </location>
</feature>
<feature type="site" description="Important for substrate specificity" evidence="4">
    <location>
        <position position="142"/>
    </location>
</feature>
<name>A0A7H2BBS4_9MICC</name>
<protein>
    <submittedName>
        <fullName evidence="6">Alpha/beta fold hydrolase</fullName>
    </submittedName>
</protein>
<organism evidence="6 7">
    <name type="scientific">Rothia terrae</name>
    <dbReference type="NCBI Taxonomy" id="396015"/>
    <lineage>
        <taxon>Bacteria</taxon>
        <taxon>Bacillati</taxon>
        <taxon>Actinomycetota</taxon>
        <taxon>Actinomycetes</taxon>
        <taxon>Micrococcales</taxon>
        <taxon>Micrococcaceae</taxon>
        <taxon>Rothia</taxon>
    </lineage>
</organism>
<dbReference type="Proteomes" id="UP000516404">
    <property type="component" value="Chromosome"/>
</dbReference>
<feature type="active site" description="Charge relay system" evidence="2">
    <location>
        <position position="221"/>
    </location>
</feature>
<dbReference type="PANTHER" id="PTHR43798">
    <property type="entry name" value="MONOACYLGLYCEROL LIPASE"/>
    <property type="match status" value="1"/>
</dbReference>
<sequence length="248" mass="27969">MDPLSLHEPMSHATDSSVGVLVLHGFTGSTFSMRPVAEFFADRGYAVEMPLLPGHGTTWQDMDTYSYQDWVEAVDQAYWRLQQRKRKVVVFGLSMGGTLALVQAARRDVDAVIVVNPFVKDMKPTMRFAHLLARFTPALDAIGSDIQKPDTDEHGYQATPLLSVRQLHLLGKEARRSLRSIICPVLVFKSREDHVIPVSSVEHLRQCLPHTRVVHLDNSYHVATLDYDAPTIFARSLEFIEELDNSSR</sequence>
<evidence type="ECO:0000313" key="7">
    <source>
        <dbReference type="Proteomes" id="UP000516404"/>
    </source>
</evidence>
<dbReference type="KEGG" id="rter:IDM49_07620"/>
<proteinExistence type="predicted"/>
<dbReference type="SUPFAM" id="SSF53474">
    <property type="entry name" value="alpha/beta-Hydrolases"/>
    <property type="match status" value="1"/>
</dbReference>
<dbReference type="PIRSF" id="PIRSF017388">
    <property type="entry name" value="Esterase_lipase"/>
    <property type="match status" value="1"/>
</dbReference>
<feature type="active site" description="Nucleophile" evidence="2">
    <location>
        <position position="94"/>
    </location>
</feature>
<dbReference type="InterPro" id="IPR029058">
    <property type="entry name" value="AB_hydrolase_fold"/>
</dbReference>
<dbReference type="GeneID" id="96624105"/>
<feature type="binding site" evidence="3">
    <location>
        <position position="95"/>
    </location>
    <ligand>
        <name>substrate</name>
    </ligand>
</feature>
<keyword evidence="1 6" id="KW-0378">Hydrolase</keyword>
<feature type="active site" description="Charge relay system" evidence="2">
    <location>
        <position position="193"/>
    </location>
</feature>
<evidence type="ECO:0000259" key="5">
    <source>
        <dbReference type="Pfam" id="PF12146"/>
    </source>
</evidence>